<dbReference type="EMBL" id="UGJB01000004">
    <property type="protein sequence ID" value="STQ10397.1"/>
    <property type="molecule type" value="Genomic_DNA"/>
</dbReference>
<gene>
    <name evidence="1" type="ORF">NCTC10005_03143</name>
</gene>
<dbReference type="AlphaFoldDB" id="A0A0M7JRW1"/>
<reference evidence="1 2" key="1">
    <citation type="submission" date="2018-06" db="EMBL/GenBank/DDBJ databases">
        <authorList>
            <consortium name="Pathogen Informatics"/>
            <person name="Doyle S."/>
        </authorList>
    </citation>
    <scope>NUCLEOTIDE SEQUENCE [LARGE SCALE GENOMIC DNA]</scope>
    <source>
        <strain evidence="1 2">NCTC10005</strain>
    </source>
</reference>
<name>A0A0M7JRW1_ENTCL</name>
<sequence length="72" mass="8337">MRGYMNHKNSNFNRVLEPMYERVVSADQVATLNKSQIDNIEKIQFTPPKIGGSDFGTFKIRYKTPVLCEVNR</sequence>
<dbReference type="Proteomes" id="UP000255106">
    <property type="component" value="Unassembled WGS sequence"/>
</dbReference>
<proteinExistence type="predicted"/>
<evidence type="ECO:0000313" key="1">
    <source>
        <dbReference type="EMBL" id="STQ10397.1"/>
    </source>
</evidence>
<protein>
    <submittedName>
        <fullName evidence="1">Uncharacterized protein</fullName>
    </submittedName>
</protein>
<accession>A0A0M7JRW1</accession>
<organism evidence="1 2">
    <name type="scientific">Enterobacter cloacae</name>
    <dbReference type="NCBI Taxonomy" id="550"/>
    <lineage>
        <taxon>Bacteria</taxon>
        <taxon>Pseudomonadati</taxon>
        <taxon>Pseudomonadota</taxon>
        <taxon>Gammaproteobacteria</taxon>
        <taxon>Enterobacterales</taxon>
        <taxon>Enterobacteriaceae</taxon>
        <taxon>Enterobacter</taxon>
        <taxon>Enterobacter cloacae complex</taxon>
    </lineage>
</organism>
<evidence type="ECO:0000313" key="2">
    <source>
        <dbReference type="Proteomes" id="UP000255106"/>
    </source>
</evidence>